<dbReference type="EMBL" id="CP001928">
    <property type="protein sequence ID" value="ADI38443.1"/>
    <property type="molecule type" value="Genomic_DNA"/>
</dbReference>
<dbReference type="KEGG" id="wch:wcw_1086"/>
<proteinExistence type="predicted"/>
<evidence type="ECO:0000313" key="1">
    <source>
        <dbReference type="EMBL" id="ADI38443.1"/>
    </source>
</evidence>
<dbReference type="eggNOG" id="COG2982">
    <property type="taxonomic scope" value="Bacteria"/>
</dbReference>
<dbReference type="HOGENOM" id="CLU_335842_0_0_0"/>
<accession>D6YWD2</accession>
<evidence type="ECO:0000313" key="2">
    <source>
        <dbReference type="Proteomes" id="UP000001505"/>
    </source>
</evidence>
<dbReference type="RefSeq" id="WP_013182157.1">
    <property type="nucleotide sequence ID" value="NC_014225.1"/>
</dbReference>
<dbReference type="AlphaFoldDB" id="D6YWD2"/>
<name>D6YWD2_WADCW</name>
<dbReference type="Proteomes" id="UP000001505">
    <property type="component" value="Chromosome"/>
</dbReference>
<reference evidence="1 2" key="1">
    <citation type="journal article" date="2010" name="PLoS ONE">
        <title>The Waddlia genome: a window into chlamydial biology.</title>
        <authorList>
            <person name="Bertelli C."/>
            <person name="Collyn F."/>
            <person name="Croxatto A."/>
            <person name="Ruckert C."/>
            <person name="Polkinghorne A."/>
            <person name="Kebbi-Beghdadi C."/>
            <person name="Goesmann A."/>
            <person name="Vaughan L."/>
            <person name="Greub G."/>
        </authorList>
    </citation>
    <scope>NUCLEOTIDE SEQUENCE [LARGE SCALE GENOMIC DNA]</scope>
    <source>
        <strain evidence="2">ATCC VR-1470 / WSU 86-1044</strain>
    </source>
</reference>
<organism evidence="1 2">
    <name type="scientific">Waddlia chondrophila (strain ATCC VR-1470 / WSU 86-1044)</name>
    <dbReference type="NCBI Taxonomy" id="716544"/>
    <lineage>
        <taxon>Bacteria</taxon>
        <taxon>Pseudomonadati</taxon>
        <taxon>Chlamydiota</taxon>
        <taxon>Chlamydiia</taxon>
        <taxon>Parachlamydiales</taxon>
        <taxon>Waddliaceae</taxon>
        <taxon>Waddlia</taxon>
    </lineage>
</organism>
<keyword evidence="2" id="KW-1185">Reference proteome</keyword>
<protein>
    <submittedName>
        <fullName evidence="1">Uncharacterized protein</fullName>
    </submittedName>
</protein>
<dbReference type="STRING" id="716544.wcw_1086"/>
<gene>
    <name evidence="1" type="ordered locus">wcw_1086</name>
</gene>
<dbReference type="OrthoDB" id="18789at2"/>
<sequence length="849" mass="92710">MSIKKACALLVASIVMIVFFLPSILSTNWVKEKLLSSVNRSIKGSVQVEAINLSWFGPQILENVRLLGSDESVVASLRSISSDTSLFSLMFQRSSLGDTQIKELNAELSDSLMKSFGLPLRVKSSHPVKLFDSDFFFSGSPSDLKLTASGNTAHQGKQGSFSLNCDVSSSGNTVKANVIDFPVEILDVLAAANDPERYGMMSALLGDTLNVKINETSESGTSDLSVHLQADLFNIVLNGKLTSERFTLSSPVNTHLVITPAIMEQLMKGSSSQLVKPINVDIELKDVDIPFDFFRNGLSRDAARNASFELSVKIPQAEWQMGAVENIQLLASALKGHSSFDVSVSGSLKQENKLFPFVMKSLHQKPLTEELLLATIVQPKELSFTLNNLKTKTLDAYFGTGNHWQQIFGNAISLQVQSSDSDLQTMKMLLQSEKINVPNVVLKIDQPLELETQRQLISGSIYSDAILFQKQKSSLESLKIKWKLDPAKKSIEANFTGKSAFAGSYANGLIEGSLFVDLGKEALKTTLEGKRVPAPLLSLITGRKEWEPVFGPVLDLNLKADMRGLTGPVKAEVDGANGRLELDGQLTKGVVTLNSPLRLSTHATQELGKDVLSDFAPVFGELISAESSINLTIDPDRFSMPLSMNFSEMHFKRAVLDLGKMTFRNRGDVHRLLDVLKADSIDQVEVWATPMYLEMDAGLLRIYRMDMLVMNRYPIAAWGQIHLPNDKVDMVLGISPVALAQSLGVTGLPKGYMLQIPIKGSSSNTKINSAKVMSRIGALVAQSSGGPEGFVLGTVLDLANGKEPKIPPPTTNPLPWGDLTVEMPQKKSSSSPVNEIKNQATKFFKGIFR</sequence>